<evidence type="ECO:0000256" key="3">
    <source>
        <dbReference type="SAM" id="MobiDB-lite"/>
    </source>
</evidence>
<evidence type="ECO:0000313" key="6">
    <source>
        <dbReference type="Proteomes" id="UP001193035"/>
    </source>
</evidence>
<dbReference type="InterPro" id="IPR001343">
    <property type="entry name" value="Hemolysn_Ca-bd"/>
</dbReference>
<dbReference type="SUPFAM" id="SSF51120">
    <property type="entry name" value="beta-Roll"/>
    <property type="match status" value="1"/>
</dbReference>
<name>A0ABY2WUD8_9RHOB</name>
<dbReference type="InterPro" id="IPR018511">
    <property type="entry name" value="Hemolysin-typ_Ca-bd_CS"/>
</dbReference>
<dbReference type="PRINTS" id="PR00313">
    <property type="entry name" value="CABNDNGRPT"/>
</dbReference>
<sequence length="343" mass="34520">MFLMAGLLGLAAMGGVAYAMSGVLGDEAEDEEGSSAGAVAADEQPQGNYLEIEDQPEETPEAVTPRPTAGVFNEFMGNLIVVGDEADNDLSGLDGNDQINGYGGQDVIAGGAGNDTLFGAGGNDVLEGGPGDDELHGGDGDDVLLGGDGPDALFGHFGDDRLDGGAGDDRLIGGQGNDWLSGGDGDDALQGGDGDDVLEGGAGEDTLFGGDGNDVISGHDGAEGNAKDYLNGGAGEDRIFADSGDIVSGGDGSDDVILMDSAPSEAVTVTDFQPGADRLLVTWDDAANPDPEIAIRPDPDTAGLTRILIGGHEVAHLYSAQPITPDDIQLMRPADLASFGISV</sequence>
<dbReference type="PANTHER" id="PTHR38340:SF1">
    <property type="entry name" value="S-LAYER PROTEIN"/>
    <property type="match status" value="1"/>
</dbReference>
<keyword evidence="4" id="KW-0732">Signal</keyword>
<dbReference type="RefSeq" id="WP_138844602.1">
    <property type="nucleotide sequence ID" value="NZ_VCPD01000007.1"/>
</dbReference>
<keyword evidence="2" id="KW-0964">Secreted</keyword>
<dbReference type="Proteomes" id="UP001193035">
    <property type="component" value="Unassembled WGS sequence"/>
</dbReference>
<evidence type="ECO:0000256" key="4">
    <source>
        <dbReference type="SAM" id="SignalP"/>
    </source>
</evidence>
<dbReference type="PANTHER" id="PTHR38340">
    <property type="entry name" value="S-LAYER PROTEIN"/>
    <property type="match status" value="1"/>
</dbReference>
<feature type="region of interest" description="Disordered" evidence="3">
    <location>
        <begin position="120"/>
        <end position="147"/>
    </location>
</feature>
<dbReference type="PROSITE" id="PS00330">
    <property type="entry name" value="HEMOLYSIN_CALCIUM"/>
    <property type="match status" value="3"/>
</dbReference>
<comment type="caution">
    <text evidence="5">The sequence shown here is derived from an EMBL/GenBank/DDBJ whole genome shotgun (WGS) entry which is preliminary data.</text>
</comment>
<reference evidence="5 6" key="1">
    <citation type="submission" date="2019-05" db="EMBL/GenBank/DDBJ databases">
        <title>Ruegeria sp. nov., isolated from tidal flat.</title>
        <authorList>
            <person name="Kim W."/>
        </authorList>
    </citation>
    <scope>NUCLEOTIDE SEQUENCE [LARGE SCALE GENOMIC DNA]</scope>
    <source>
        <strain evidence="5 6">CAU 1488</strain>
    </source>
</reference>
<keyword evidence="6" id="KW-1185">Reference proteome</keyword>
<comment type="subcellular location">
    <subcellularLocation>
        <location evidence="1">Secreted</location>
    </subcellularLocation>
</comment>
<evidence type="ECO:0000313" key="5">
    <source>
        <dbReference type="EMBL" id="TMV04841.1"/>
    </source>
</evidence>
<feature type="region of interest" description="Disordered" evidence="3">
    <location>
        <begin position="166"/>
        <end position="220"/>
    </location>
</feature>
<dbReference type="EMBL" id="VCPD01000007">
    <property type="protein sequence ID" value="TMV04841.1"/>
    <property type="molecule type" value="Genomic_DNA"/>
</dbReference>
<gene>
    <name evidence="5" type="ORF">FGK63_17320</name>
</gene>
<dbReference type="InterPro" id="IPR050557">
    <property type="entry name" value="RTX_toxin/Mannuronan_C5-epim"/>
</dbReference>
<accession>A0ABY2WUD8</accession>
<evidence type="ECO:0000256" key="1">
    <source>
        <dbReference type="ARBA" id="ARBA00004613"/>
    </source>
</evidence>
<feature type="signal peptide" evidence="4">
    <location>
        <begin position="1"/>
        <end position="19"/>
    </location>
</feature>
<organism evidence="5 6">
    <name type="scientific">Ruegeria sediminis</name>
    <dbReference type="NCBI Taxonomy" id="2583820"/>
    <lineage>
        <taxon>Bacteria</taxon>
        <taxon>Pseudomonadati</taxon>
        <taxon>Pseudomonadota</taxon>
        <taxon>Alphaproteobacteria</taxon>
        <taxon>Rhodobacterales</taxon>
        <taxon>Roseobacteraceae</taxon>
        <taxon>Ruegeria</taxon>
    </lineage>
</organism>
<feature type="chain" id="PRO_5045109905" evidence="4">
    <location>
        <begin position="20"/>
        <end position="343"/>
    </location>
</feature>
<dbReference type="Gene3D" id="2.150.10.10">
    <property type="entry name" value="Serralysin-like metalloprotease, C-terminal"/>
    <property type="match status" value="4"/>
</dbReference>
<dbReference type="InterPro" id="IPR011049">
    <property type="entry name" value="Serralysin-like_metalloprot_C"/>
</dbReference>
<dbReference type="Pfam" id="PF00353">
    <property type="entry name" value="HemolysinCabind"/>
    <property type="match status" value="5"/>
</dbReference>
<evidence type="ECO:0000256" key="2">
    <source>
        <dbReference type="ARBA" id="ARBA00022525"/>
    </source>
</evidence>
<protein>
    <submittedName>
        <fullName evidence="5">Calcium-binding protein</fullName>
    </submittedName>
</protein>
<proteinExistence type="predicted"/>